<keyword evidence="3" id="KW-1185">Reference proteome</keyword>
<feature type="signal peptide" evidence="1">
    <location>
        <begin position="1"/>
        <end position="18"/>
    </location>
</feature>
<feature type="chain" id="PRO_5039926861" evidence="1">
    <location>
        <begin position="19"/>
        <end position="57"/>
    </location>
</feature>
<sequence>MSCFGSILRLLSQQVVIGCVIARICNTNDCLAGVVSQVSATKMGRSVGLVMGQNGYL</sequence>
<proteinExistence type="predicted"/>
<organism evidence="2 3">
    <name type="scientific">Helianthus annuus</name>
    <name type="common">Common sunflower</name>
    <dbReference type="NCBI Taxonomy" id="4232"/>
    <lineage>
        <taxon>Eukaryota</taxon>
        <taxon>Viridiplantae</taxon>
        <taxon>Streptophyta</taxon>
        <taxon>Embryophyta</taxon>
        <taxon>Tracheophyta</taxon>
        <taxon>Spermatophyta</taxon>
        <taxon>Magnoliopsida</taxon>
        <taxon>eudicotyledons</taxon>
        <taxon>Gunneridae</taxon>
        <taxon>Pentapetalae</taxon>
        <taxon>asterids</taxon>
        <taxon>campanulids</taxon>
        <taxon>Asterales</taxon>
        <taxon>Asteraceae</taxon>
        <taxon>Asteroideae</taxon>
        <taxon>Heliantheae alliance</taxon>
        <taxon>Heliantheae</taxon>
        <taxon>Helianthus</taxon>
    </lineage>
</organism>
<name>A0A9K3E8Y3_HELAN</name>
<dbReference type="AlphaFoldDB" id="A0A9K3E8Y3"/>
<accession>A0A9K3E8Y3</accession>
<protein>
    <submittedName>
        <fullName evidence="2">Uncharacterized protein</fullName>
    </submittedName>
</protein>
<dbReference type="Gramene" id="mRNA:HanXRQr2_Chr14g0644421">
    <property type="protein sequence ID" value="CDS:HanXRQr2_Chr14g0644421.1"/>
    <property type="gene ID" value="HanXRQr2_Chr14g0644421"/>
</dbReference>
<keyword evidence="1" id="KW-0732">Signal</keyword>
<reference evidence="2" key="2">
    <citation type="submission" date="2020-06" db="EMBL/GenBank/DDBJ databases">
        <title>Helianthus annuus Genome sequencing and assembly Release 2.</title>
        <authorList>
            <person name="Gouzy J."/>
            <person name="Langlade N."/>
            <person name="Munos S."/>
        </authorList>
    </citation>
    <scope>NUCLEOTIDE SEQUENCE</scope>
    <source>
        <tissue evidence="2">Leaves</tissue>
    </source>
</reference>
<comment type="caution">
    <text evidence="2">The sequence shown here is derived from an EMBL/GenBank/DDBJ whole genome shotgun (WGS) entry which is preliminary data.</text>
</comment>
<evidence type="ECO:0000313" key="3">
    <source>
        <dbReference type="Proteomes" id="UP000215914"/>
    </source>
</evidence>
<dbReference type="EMBL" id="MNCJ02000329">
    <property type="protein sequence ID" value="KAF5769113.1"/>
    <property type="molecule type" value="Genomic_DNA"/>
</dbReference>
<dbReference type="Proteomes" id="UP000215914">
    <property type="component" value="Unassembled WGS sequence"/>
</dbReference>
<evidence type="ECO:0000256" key="1">
    <source>
        <dbReference type="SAM" id="SignalP"/>
    </source>
</evidence>
<reference evidence="2" key="1">
    <citation type="journal article" date="2017" name="Nature">
        <title>The sunflower genome provides insights into oil metabolism, flowering and Asterid evolution.</title>
        <authorList>
            <person name="Badouin H."/>
            <person name="Gouzy J."/>
            <person name="Grassa C.J."/>
            <person name="Murat F."/>
            <person name="Staton S.E."/>
            <person name="Cottret L."/>
            <person name="Lelandais-Briere C."/>
            <person name="Owens G.L."/>
            <person name="Carrere S."/>
            <person name="Mayjonade B."/>
            <person name="Legrand L."/>
            <person name="Gill N."/>
            <person name="Kane N.C."/>
            <person name="Bowers J.E."/>
            <person name="Hubner S."/>
            <person name="Bellec A."/>
            <person name="Berard A."/>
            <person name="Berges H."/>
            <person name="Blanchet N."/>
            <person name="Boniface M.C."/>
            <person name="Brunel D."/>
            <person name="Catrice O."/>
            <person name="Chaidir N."/>
            <person name="Claudel C."/>
            <person name="Donnadieu C."/>
            <person name="Faraut T."/>
            <person name="Fievet G."/>
            <person name="Helmstetter N."/>
            <person name="King M."/>
            <person name="Knapp S.J."/>
            <person name="Lai Z."/>
            <person name="Le Paslier M.C."/>
            <person name="Lippi Y."/>
            <person name="Lorenzon L."/>
            <person name="Mandel J.R."/>
            <person name="Marage G."/>
            <person name="Marchand G."/>
            <person name="Marquand E."/>
            <person name="Bret-Mestries E."/>
            <person name="Morien E."/>
            <person name="Nambeesan S."/>
            <person name="Nguyen T."/>
            <person name="Pegot-Espagnet P."/>
            <person name="Pouilly N."/>
            <person name="Raftis F."/>
            <person name="Sallet E."/>
            <person name="Schiex T."/>
            <person name="Thomas J."/>
            <person name="Vandecasteele C."/>
            <person name="Vares D."/>
            <person name="Vear F."/>
            <person name="Vautrin S."/>
            <person name="Crespi M."/>
            <person name="Mangin B."/>
            <person name="Burke J.M."/>
            <person name="Salse J."/>
            <person name="Munos S."/>
            <person name="Vincourt P."/>
            <person name="Rieseberg L.H."/>
            <person name="Langlade N.B."/>
        </authorList>
    </citation>
    <scope>NUCLEOTIDE SEQUENCE</scope>
    <source>
        <tissue evidence="2">Leaves</tissue>
    </source>
</reference>
<evidence type="ECO:0000313" key="2">
    <source>
        <dbReference type="EMBL" id="KAF5769113.1"/>
    </source>
</evidence>
<gene>
    <name evidence="2" type="ORF">HanXRQr2_Chr14g0644421</name>
</gene>